<feature type="compositionally biased region" description="Basic and acidic residues" evidence="1">
    <location>
        <begin position="123"/>
        <end position="132"/>
    </location>
</feature>
<dbReference type="Proteomes" id="UP000735302">
    <property type="component" value="Unassembled WGS sequence"/>
</dbReference>
<feature type="region of interest" description="Disordered" evidence="1">
    <location>
        <begin position="64"/>
        <end position="87"/>
    </location>
</feature>
<feature type="compositionally biased region" description="Polar residues" evidence="1">
    <location>
        <begin position="207"/>
        <end position="219"/>
    </location>
</feature>
<dbReference type="InterPro" id="IPR057090">
    <property type="entry name" value="HTH_KIF26A_B_1st"/>
</dbReference>
<feature type="compositionally biased region" description="Basic and acidic residues" evidence="1">
    <location>
        <begin position="74"/>
        <end position="87"/>
    </location>
</feature>
<feature type="region of interest" description="Disordered" evidence="1">
    <location>
        <begin position="205"/>
        <end position="233"/>
    </location>
</feature>
<sequence>MDLSPQKGEVLERSVIGCESEADPYAGPPSTALADMEGAFKSDHFPCPDGQETVAWSEDVGPHQTNFAAGVEPEPTKREAADESMTGREELTVAEKNFVNLENNGSSNADAKSVGVLSARNLSDEKEVREMEVGGGGAAGCDSVSNAADPGDTSVQLPDSETLASVPQAEPDYPIRGTISPLSSKMAVKRSVGSVDEVSFVFGRPASPTSEDQSATQCSAPKYPSGGYSSSQCMSPSGRVVGAYGYSRKLVRPRSPSSDVLPQRRSHGMYRDSRRVLSPPPVLGVGSAAEPRIHQQGGACCEHCNGCLVELKRQALRLMFPDNGADGHLAQFGSGSGTATFVLTVGLLAQHSRELTPWIFRPESLRTTKTQSGKWS</sequence>
<reference evidence="3 4" key="1">
    <citation type="journal article" date="2021" name="Elife">
        <title>Chloroplast acquisition without the gene transfer in kleptoplastic sea slugs, Plakobranchus ocellatus.</title>
        <authorList>
            <person name="Maeda T."/>
            <person name="Takahashi S."/>
            <person name="Yoshida T."/>
            <person name="Shimamura S."/>
            <person name="Takaki Y."/>
            <person name="Nagai Y."/>
            <person name="Toyoda A."/>
            <person name="Suzuki Y."/>
            <person name="Arimoto A."/>
            <person name="Ishii H."/>
            <person name="Satoh N."/>
            <person name="Nishiyama T."/>
            <person name="Hasebe M."/>
            <person name="Maruyama T."/>
            <person name="Minagawa J."/>
            <person name="Obokata J."/>
            <person name="Shigenobu S."/>
        </authorList>
    </citation>
    <scope>NUCLEOTIDE SEQUENCE [LARGE SCALE GENOMIC DNA]</scope>
</reference>
<protein>
    <recommendedName>
        <fullName evidence="2">Kinesin-like protein KIF26A/B helical domain-containing protein</fullName>
    </recommendedName>
</protein>
<name>A0AAV4AD95_9GAST</name>
<comment type="caution">
    <text evidence="3">The sequence shown here is derived from an EMBL/GenBank/DDBJ whole genome shotgun (WGS) entry which is preliminary data.</text>
</comment>
<feature type="region of interest" description="Disordered" evidence="1">
    <location>
        <begin position="123"/>
        <end position="158"/>
    </location>
</feature>
<feature type="domain" description="Kinesin-like protein KIF26A/B helical" evidence="2">
    <location>
        <begin position="298"/>
        <end position="323"/>
    </location>
</feature>
<dbReference type="AlphaFoldDB" id="A0AAV4AD95"/>
<evidence type="ECO:0000313" key="3">
    <source>
        <dbReference type="EMBL" id="GFO04800.1"/>
    </source>
</evidence>
<dbReference type="EMBL" id="BLXT01003741">
    <property type="protein sequence ID" value="GFO04800.1"/>
    <property type="molecule type" value="Genomic_DNA"/>
</dbReference>
<accession>A0AAV4AD95</accession>
<organism evidence="3 4">
    <name type="scientific">Plakobranchus ocellatus</name>
    <dbReference type="NCBI Taxonomy" id="259542"/>
    <lineage>
        <taxon>Eukaryota</taxon>
        <taxon>Metazoa</taxon>
        <taxon>Spiralia</taxon>
        <taxon>Lophotrochozoa</taxon>
        <taxon>Mollusca</taxon>
        <taxon>Gastropoda</taxon>
        <taxon>Heterobranchia</taxon>
        <taxon>Euthyneura</taxon>
        <taxon>Panpulmonata</taxon>
        <taxon>Sacoglossa</taxon>
        <taxon>Placobranchoidea</taxon>
        <taxon>Plakobranchidae</taxon>
        <taxon>Plakobranchus</taxon>
    </lineage>
</organism>
<evidence type="ECO:0000313" key="4">
    <source>
        <dbReference type="Proteomes" id="UP000735302"/>
    </source>
</evidence>
<gene>
    <name evidence="3" type="ORF">PoB_003130500</name>
</gene>
<evidence type="ECO:0000259" key="2">
    <source>
        <dbReference type="Pfam" id="PF23081"/>
    </source>
</evidence>
<proteinExistence type="predicted"/>
<keyword evidence="4" id="KW-1185">Reference proteome</keyword>
<evidence type="ECO:0000256" key="1">
    <source>
        <dbReference type="SAM" id="MobiDB-lite"/>
    </source>
</evidence>
<feature type="region of interest" description="Disordered" evidence="1">
    <location>
        <begin position="252"/>
        <end position="277"/>
    </location>
</feature>
<dbReference type="Pfam" id="PF23081">
    <property type="entry name" value="HTH_KIF26A_B_1st"/>
    <property type="match status" value="1"/>
</dbReference>